<keyword evidence="2" id="KW-1185">Reference proteome</keyword>
<feature type="non-terminal residue" evidence="1">
    <location>
        <position position="1"/>
    </location>
</feature>
<gene>
    <name evidence="1" type="ORF">Taro_000547</name>
</gene>
<evidence type="ECO:0000313" key="1">
    <source>
        <dbReference type="EMBL" id="MQL68269.1"/>
    </source>
</evidence>
<name>A0A843THZ4_COLES</name>
<dbReference type="EMBL" id="NMUH01000010">
    <property type="protein sequence ID" value="MQL68269.1"/>
    <property type="molecule type" value="Genomic_DNA"/>
</dbReference>
<dbReference type="Proteomes" id="UP000652761">
    <property type="component" value="Unassembled WGS sequence"/>
</dbReference>
<evidence type="ECO:0000313" key="2">
    <source>
        <dbReference type="Proteomes" id="UP000652761"/>
    </source>
</evidence>
<sequence>LAGLRRVELQTVLGVPDQPRELCKRLTRHCPNHRFPLSSRVRLNGCQLEHTRSPEYSLNRLPRTGVPGPVATLVATPKVSPYQSGSDMAYVAFRPDGGSGSSLSGNLPETGETLHGEGGEHAYHARKLVKHSNHPQTPQEHAFYARRKTSLTRAWKLTLPTHKTTRKTRFRGEREHA</sequence>
<feature type="non-terminal residue" evidence="1">
    <location>
        <position position="177"/>
    </location>
</feature>
<reference evidence="1" key="1">
    <citation type="submission" date="2017-07" db="EMBL/GenBank/DDBJ databases">
        <title>Taro Niue Genome Assembly and Annotation.</title>
        <authorList>
            <person name="Atibalentja N."/>
            <person name="Keating K."/>
            <person name="Fields C.J."/>
        </authorList>
    </citation>
    <scope>NUCLEOTIDE SEQUENCE</scope>
    <source>
        <strain evidence="1">Niue_2</strain>
        <tissue evidence="1">Leaf</tissue>
    </source>
</reference>
<organism evidence="1 2">
    <name type="scientific">Colocasia esculenta</name>
    <name type="common">Wild taro</name>
    <name type="synonym">Arum esculentum</name>
    <dbReference type="NCBI Taxonomy" id="4460"/>
    <lineage>
        <taxon>Eukaryota</taxon>
        <taxon>Viridiplantae</taxon>
        <taxon>Streptophyta</taxon>
        <taxon>Embryophyta</taxon>
        <taxon>Tracheophyta</taxon>
        <taxon>Spermatophyta</taxon>
        <taxon>Magnoliopsida</taxon>
        <taxon>Liliopsida</taxon>
        <taxon>Araceae</taxon>
        <taxon>Aroideae</taxon>
        <taxon>Colocasieae</taxon>
        <taxon>Colocasia</taxon>
    </lineage>
</organism>
<proteinExistence type="predicted"/>
<dbReference type="AlphaFoldDB" id="A0A843THZ4"/>
<comment type="caution">
    <text evidence="1">The sequence shown here is derived from an EMBL/GenBank/DDBJ whole genome shotgun (WGS) entry which is preliminary data.</text>
</comment>
<protein>
    <submittedName>
        <fullName evidence="1">Uncharacterized protein</fullName>
    </submittedName>
</protein>
<accession>A0A843THZ4</accession>